<dbReference type="Proteomes" id="UP000243232">
    <property type="component" value="Chromosome I"/>
</dbReference>
<dbReference type="AlphaFoldDB" id="A0A1H2H465"/>
<protein>
    <recommendedName>
        <fullName evidence="3">Molecular chaperone</fullName>
    </recommendedName>
</protein>
<sequence length="603" mass="66920">MGNPSPHLQLRIPTLDKQSLSFCDASPQAMGKWIASLPKANLGETARLLYQCLAELNQLQTPGANRMRLMELLRPEVLFVCKHLEKHFLNQSVVLEERPRKVANLCQALQNHLGIGYKLIVAQEAEQLRKEQTQQLATAIERSLASMLGPLVRSCQLYCPVPDGLWLEMHLLYRIACHFELQNLPIADPLSNFKTAQTVEHTYIAALMLGCARTNQMRQNAIASLAEVMIAWAPLVRLETADSDSAQFWVDLEQDAPPRLKSLFTDADRQRLLGINPGQLLAAIDEYLHADKIQRAQARLPVTERLQLEHIQHLGAAWGDTAERAFRRIPSQGEIKICIGMTSVHYYLAGEKAFGDSLKNPVNAGNARFKNTKAGANDIWSRSFDAQPTATLVQGEPIEEIQYEGADAPLASFGGGADNEKYPVYSLLLINHSPSGYRLSWPREVPGQLQAGELLGIQDTTQKSWNLAVVRWIRQVRGGGTQMGVELLAPSAKPCGLQLTRKAEQSSQFLRALLLPEIRAISRPPSLITPRLPFQEGNRVLISLNGVEQRATLGEKQSVTGSFSQFEFHYNQAAPLGTQHPQTDKTTSGLPGADDFDSLWKSL</sequence>
<evidence type="ECO:0000313" key="1">
    <source>
        <dbReference type="EMBL" id="SDU26348.1"/>
    </source>
</evidence>
<proteinExistence type="predicted"/>
<evidence type="ECO:0000313" key="2">
    <source>
        <dbReference type="Proteomes" id="UP000243232"/>
    </source>
</evidence>
<name>A0A1H2H465_9PSED</name>
<reference evidence="2" key="1">
    <citation type="submission" date="2016-10" db="EMBL/GenBank/DDBJ databases">
        <authorList>
            <person name="Varghese N."/>
            <person name="Submissions S."/>
        </authorList>
    </citation>
    <scope>NUCLEOTIDE SEQUENCE [LARGE SCALE GENOMIC DNA]</scope>
    <source>
        <strain evidence="2">DSM 17875</strain>
    </source>
</reference>
<keyword evidence="2" id="KW-1185">Reference proteome</keyword>
<evidence type="ECO:0008006" key="3">
    <source>
        <dbReference type="Google" id="ProtNLM"/>
    </source>
</evidence>
<accession>A0A1H2H465</accession>
<gene>
    <name evidence="1" type="ORF">SAMN05216296_2728</name>
</gene>
<dbReference type="RefSeq" id="WP_090196369.1">
    <property type="nucleotide sequence ID" value="NZ_LT629785.1"/>
</dbReference>
<dbReference type="STRING" id="364197.SAMN05216296_2728"/>
<organism evidence="1 2">
    <name type="scientific">Pseudomonas pohangensis</name>
    <dbReference type="NCBI Taxonomy" id="364197"/>
    <lineage>
        <taxon>Bacteria</taxon>
        <taxon>Pseudomonadati</taxon>
        <taxon>Pseudomonadota</taxon>
        <taxon>Gammaproteobacteria</taxon>
        <taxon>Pseudomonadales</taxon>
        <taxon>Pseudomonadaceae</taxon>
        <taxon>Pseudomonas</taxon>
    </lineage>
</organism>
<dbReference type="EMBL" id="LT629785">
    <property type="protein sequence ID" value="SDU26348.1"/>
    <property type="molecule type" value="Genomic_DNA"/>
</dbReference>
<dbReference type="OrthoDB" id="5724405at2"/>